<evidence type="ECO:0000313" key="3">
    <source>
        <dbReference type="Proteomes" id="UP000800094"/>
    </source>
</evidence>
<keyword evidence="3" id="KW-1185">Reference proteome</keyword>
<organism evidence="2 3">
    <name type="scientific">Trematosphaeria pertusa</name>
    <dbReference type="NCBI Taxonomy" id="390896"/>
    <lineage>
        <taxon>Eukaryota</taxon>
        <taxon>Fungi</taxon>
        <taxon>Dikarya</taxon>
        <taxon>Ascomycota</taxon>
        <taxon>Pezizomycotina</taxon>
        <taxon>Dothideomycetes</taxon>
        <taxon>Pleosporomycetidae</taxon>
        <taxon>Pleosporales</taxon>
        <taxon>Massarineae</taxon>
        <taxon>Trematosphaeriaceae</taxon>
        <taxon>Trematosphaeria</taxon>
    </lineage>
</organism>
<reference evidence="2" key="1">
    <citation type="journal article" date="2020" name="Stud. Mycol.">
        <title>101 Dothideomycetes genomes: a test case for predicting lifestyles and emergence of pathogens.</title>
        <authorList>
            <person name="Haridas S."/>
            <person name="Albert R."/>
            <person name="Binder M."/>
            <person name="Bloem J."/>
            <person name="Labutti K."/>
            <person name="Salamov A."/>
            <person name="Andreopoulos B."/>
            <person name="Baker S."/>
            <person name="Barry K."/>
            <person name="Bills G."/>
            <person name="Bluhm B."/>
            <person name="Cannon C."/>
            <person name="Castanera R."/>
            <person name="Culley D."/>
            <person name="Daum C."/>
            <person name="Ezra D."/>
            <person name="Gonzalez J."/>
            <person name="Henrissat B."/>
            <person name="Kuo A."/>
            <person name="Liang C."/>
            <person name="Lipzen A."/>
            <person name="Lutzoni F."/>
            <person name="Magnuson J."/>
            <person name="Mondo S."/>
            <person name="Nolan M."/>
            <person name="Ohm R."/>
            <person name="Pangilinan J."/>
            <person name="Park H.-J."/>
            <person name="Ramirez L."/>
            <person name="Alfaro M."/>
            <person name="Sun H."/>
            <person name="Tritt A."/>
            <person name="Yoshinaga Y."/>
            <person name="Zwiers L.-H."/>
            <person name="Turgeon B."/>
            <person name="Goodwin S."/>
            <person name="Spatafora J."/>
            <person name="Crous P."/>
            <person name="Grigoriev I."/>
        </authorList>
    </citation>
    <scope>NUCLEOTIDE SEQUENCE</scope>
    <source>
        <strain evidence="2">CBS 122368</strain>
    </source>
</reference>
<name>A0A6A6J428_9PLEO</name>
<gene>
    <name evidence="2" type="ORF">BU26DRAFT_16972</name>
</gene>
<dbReference type="GeneID" id="54573586"/>
<dbReference type="EMBL" id="ML987189">
    <property type="protein sequence ID" value="KAF2256233.1"/>
    <property type="molecule type" value="Genomic_DNA"/>
</dbReference>
<accession>A0A6A6J428</accession>
<dbReference type="RefSeq" id="XP_033691237.1">
    <property type="nucleotide sequence ID" value="XM_033820256.1"/>
</dbReference>
<proteinExistence type="predicted"/>
<dbReference type="AlphaFoldDB" id="A0A6A6J428"/>
<dbReference type="Proteomes" id="UP000800094">
    <property type="component" value="Unassembled WGS sequence"/>
</dbReference>
<sequence length="182" mass="20449">MPCVSSLIPPPLRQKNNKTPRMCCAFSKKTLFQSHSLRRRRELHYLISKILPILPKCLGLEVLRTTSKALSTESMSRAGLPLPSFQPQRSAAPKPLPLPLMSPFDVQFEKKTFASAFMVSWLLFVQLTSNSYVSFRPRDPTPTPSPSPSTGLSDVDPHHHRQKSLKGKETRRCIISKSPDPS</sequence>
<evidence type="ECO:0000256" key="1">
    <source>
        <dbReference type="SAM" id="MobiDB-lite"/>
    </source>
</evidence>
<evidence type="ECO:0000313" key="2">
    <source>
        <dbReference type="EMBL" id="KAF2256233.1"/>
    </source>
</evidence>
<feature type="region of interest" description="Disordered" evidence="1">
    <location>
        <begin position="135"/>
        <end position="182"/>
    </location>
</feature>
<protein>
    <submittedName>
        <fullName evidence="2">Uncharacterized protein</fullName>
    </submittedName>
</protein>